<accession>R9AXF7</accession>
<protein>
    <submittedName>
        <fullName evidence="1">Uncharacterized protein</fullName>
    </submittedName>
</protein>
<sequence>MDKVEAQKNLKCYRENIQGASMIHPCDMPQRLIDEVAVFIREQKRLVKNLESNLESTK</sequence>
<dbReference type="EMBL" id="AQFM01000038">
    <property type="protein sequence ID" value="EOR06700.1"/>
    <property type="molecule type" value="Genomic_DNA"/>
</dbReference>
<name>R9AXF7_9GAMM</name>
<dbReference type="PATRIC" id="fig|1120927.3.peg.2223"/>
<evidence type="ECO:0000313" key="1">
    <source>
        <dbReference type="EMBL" id="EOR06700.1"/>
    </source>
</evidence>
<reference evidence="1 2" key="1">
    <citation type="submission" date="2013-03" db="EMBL/GenBank/DDBJ databases">
        <title>The Genome Sequence of Acinetobacter tandoii CIP 107469.</title>
        <authorList>
            <consortium name="The Broad Institute Genome Sequencing Platform"/>
            <consortium name="The Broad Institute Genome Sequencing Center for Infectious Disease"/>
            <person name="Cerqueira G."/>
            <person name="Feldgarden M."/>
            <person name="Courvalin P."/>
            <person name="Perichon B."/>
            <person name="Grillot-Courvalin C."/>
            <person name="Clermont D."/>
            <person name="Rocha E."/>
            <person name="Yoon E.-J."/>
            <person name="Nemec A."/>
            <person name="Walker B."/>
            <person name="Young S.K."/>
            <person name="Zeng Q."/>
            <person name="Gargeya S."/>
            <person name="Fitzgerald M."/>
            <person name="Haas B."/>
            <person name="Abouelleil A."/>
            <person name="Alvarado L."/>
            <person name="Arachchi H.M."/>
            <person name="Berlin A.M."/>
            <person name="Chapman S.B."/>
            <person name="Dewar J."/>
            <person name="Goldberg J."/>
            <person name="Griggs A."/>
            <person name="Gujja S."/>
            <person name="Hansen M."/>
            <person name="Howarth C."/>
            <person name="Imamovic A."/>
            <person name="Larimer J."/>
            <person name="McCowan C."/>
            <person name="Murphy C."/>
            <person name="Neiman D."/>
            <person name="Pearson M."/>
            <person name="Priest M."/>
            <person name="Roberts A."/>
            <person name="Saif S."/>
            <person name="Shea T."/>
            <person name="Sisk P."/>
            <person name="Sykes S."/>
            <person name="Wortman J."/>
            <person name="Nusbaum C."/>
            <person name="Birren B."/>
        </authorList>
    </citation>
    <scope>NUCLEOTIDE SEQUENCE [LARGE SCALE GENOMIC DNA]</scope>
    <source>
        <strain evidence="1 2">CIP 107469</strain>
    </source>
</reference>
<dbReference type="AlphaFoldDB" id="R9AXF7"/>
<keyword evidence="2" id="KW-1185">Reference proteome</keyword>
<evidence type="ECO:0000313" key="2">
    <source>
        <dbReference type="Proteomes" id="UP000016201"/>
    </source>
</evidence>
<organism evidence="1 2">
    <name type="scientific">Acinetobacter tandoii DSM 14970 = CIP 107469</name>
    <dbReference type="NCBI Taxonomy" id="1120927"/>
    <lineage>
        <taxon>Bacteria</taxon>
        <taxon>Pseudomonadati</taxon>
        <taxon>Pseudomonadota</taxon>
        <taxon>Gammaproteobacteria</taxon>
        <taxon>Moraxellales</taxon>
        <taxon>Moraxellaceae</taxon>
        <taxon>Acinetobacter</taxon>
    </lineage>
</organism>
<gene>
    <name evidence="1" type="ORF">I593_02288</name>
</gene>
<proteinExistence type="predicted"/>
<comment type="caution">
    <text evidence="1">The sequence shown here is derived from an EMBL/GenBank/DDBJ whole genome shotgun (WGS) entry which is preliminary data.</text>
</comment>
<dbReference type="Proteomes" id="UP000016201">
    <property type="component" value="Unassembled WGS sequence"/>
</dbReference>